<dbReference type="Proteomes" id="UP000186895">
    <property type="component" value="Unassembled WGS sequence"/>
</dbReference>
<dbReference type="InterPro" id="IPR048516">
    <property type="entry name" value="DGCcoil"/>
</dbReference>
<keyword evidence="7" id="KW-1185">Reference proteome</keyword>
<comment type="catalytic activity">
    <reaction evidence="3">
        <text>2 GTP = 3',3'-c-di-GMP + 2 diphosphate</text>
        <dbReference type="Rhea" id="RHEA:24898"/>
        <dbReference type="ChEBI" id="CHEBI:33019"/>
        <dbReference type="ChEBI" id="CHEBI:37565"/>
        <dbReference type="ChEBI" id="CHEBI:58805"/>
        <dbReference type="EC" id="2.7.7.65"/>
    </reaction>
</comment>
<dbReference type="FunFam" id="3.30.70.270:FF:000001">
    <property type="entry name" value="Diguanylate cyclase domain protein"/>
    <property type="match status" value="1"/>
</dbReference>
<dbReference type="SUPFAM" id="SSF55073">
    <property type="entry name" value="Nucleotide cyclase"/>
    <property type="match status" value="1"/>
</dbReference>
<dbReference type="STRING" id="49186.SAMN05421647_1117"/>
<comment type="cofactor">
    <cofactor evidence="1">
        <name>Mg(2+)</name>
        <dbReference type="ChEBI" id="CHEBI:18420"/>
    </cofactor>
</comment>
<dbReference type="PROSITE" id="PS50887">
    <property type="entry name" value="GGDEF"/>
    <property type="match status" value="1"/>
</dbReference>
<feature type="coiled-coil region" evidence="4">
    <location>
        <begin position="317"/>
        <end position="358"/>
    </location>
</feature>
<dbReference type="InterPro" id="IPR050469">
    <property type="entry name" value="Diguanylate_Cyclase"/>
</dbReference>
<gene>
    <name evidence="6" type="ORF">SAMN05421647_1117</name>
</gene>
<dbReference type="InterPro" id="IPR043128">
    <property type="entry name" value="Rev_trsase/Diguanyl_cyclase"/>
</dbReference>
<evidence type="ECO:0000313" key="6">
    <source>
        <dbReference type="EMBL" id="SIQ90618.1"/>
    </source>
</evidence>
<evidence type="ECO:0000256" key="4">
    <source>
        <dbReference type="SAM" id="Coils"/>
    </source>
</evidence>
<dbReference type="PANTHER" id="PTHR45138">
    <property type="entry name" value="REGULATORY COMPONENTS OF SENSORY TRANSDUCTION SYSTEM"/>
    <property type="match status" value="1"/>
</dbReference>
<protein>
    <recommendedName>
        <fullName evidence="2">diguanylate cyclase</fullName>
        <ecNumber evidence="2">2.7.7.65</ecNumber>
    </recommendedName>
</protein>
<proteinExistence type="predicted"/>
<dbReference type="AlphaFoldDB" id="A0A1N6WKR0"/>
<evidence type="ECO:0000256" key="3">
    <source>
        <dbReference type="ARBA" id="ARBA00034247"/>
    </source>
</evidence>
<reference evidence="7" key="1">
    <citation type="submission" date="2017-01" db="EMBL/GenBank/DDBJ databases">
        <authorList>
            <person name="Varghese N."/>
            <person name="Submissions S."/>
        </authorList>
    </citation>
    <scope>NUCLEOTIDE SEQUENCE [LARGE SCALE GENOMIC DNA]</scope>
    <source>
        <strain evidence="7">DSM 7027</strain>
    </source>
</reference>
<keyword evidence="4" id="KW-0175">Coiled coil</keyword>
<organism evidence="6 7">
    <name type="scientific">Marinobacterium stanieri</name>
    <dbReference type="NCBI Taxonomy" id="49186"/>
    <lineage>
        <taxon>Bacteria</taxon>
        <taxon>Pseudomonadati</taxon>
        <taxon>Pseudomonadota</taxon>
        <taxon>Gammaproteobacteria</taxon>
        <taxon>Oceanospirillales</taxon>
        <taxon>Oceanospirillaceae</taxon>
        <taxon>Marinobacterium</taxon>
    </lineage>
</organism>
<dbReference type="eggNOG" id="COG3706">
    <property type="taxonomic scope" value="Bacteria"/>
</dbReference>
<dbReference type="InterPro" id="IPR029787">
    <property type="entry name" value="Nucleotide_cyclase"/>
</dbReference>
<dbReference type="InterPro" id="IPR000160">
    <property type="entry name" value="GGDEF_dom"/>
</dbReference>
<sequence length="522" mass="59547">MVPDQENWKRKYTELTLEVERKQQSEERYHEQLRSLVDHLSLGMNGISGSLDTELTQLGEVLKEQNRKRIPSILRQIKKEVGQLDMERQSSRELLIRILHRWTQQLRRANPAPSVANLIGSIDTRVPEATEHLYALAELISELIEIQAGMLGNGAMPESDQDFELNSSQDSDIETLGASMAAELLQMIELLQIPAEGVEQARGLVLEIEQGITLERLPAILSSLVQLVRLANGNTQEDFENYLLTLNSQLSFVQQFLEESRNDELSAVQTHSQLDSQVRRDVRNIHRSVKESEDLKTLKQSVSQQLASIVRAMDSYRQQEQERETRLNRRYDDLLTKVEQMELETSKVKARMQEEQLRARTDPLTGLPNRTSYDHHLSSEHERWQRYGTQFSLAVGDIDFFKKINDHLGHLAGDRVLRLVAKVLKHNLRSNDFIARYGGEEFVILFPSTGAEEALQATEKLRQAIADSPFNFKGERVEVTLSFGVAEIRDADDPEALFNRADQALYLAKQQGRNQTQVGGKG</sequence>
<dbReference type="GO" id="GO:0052621">
    <property type="term" value="F:diguanylate cyclase activity"/>
    <property type="evidence" value="ECO:0007669"/>
    <property type="project" value="UniProtKB-EC"/>
</dbReference>
<accession>A0A1N6WKR0</accession>
<dbReference type="GO" id="GO:0005886">
    <property type="term" value="C:plasma membrane"/>
    <property type="evidence" value="ECO:0007669"/>
    <property type="project" value="TreeGrafter"/>
</dbReference>
<dbReference type="NCBIfam" id="TIGR00254">
    <property type="entry name" value="GGDEF"/>
    <property type="match status" value="1"/>
</dbReference>
<evidence type="ECO:0000256" key="1">
    <source>
        <dbReference type="ARBA" id="ARBA00001946"/>
    </source>
</evidence>
<dbReference type="Gene3D" id="3.30.70.270">
    <property type="match status" value="1"/>
</dbReference>
<dbReference type="EC" id="2.7.7.65" evidence="2"/>
<feature type="domain" description="GGDEF" evidence="5">
    <location>
        <begin position="389"/>
        <end position="521"/>
    </location>
</feature>
<evidence type="ECO:0000259" key="5">
    <source>
        <dbReference type="PROSITE" id="PS50887"/>
    </source>
</evidence>
<dbReference type="Pfam" id="PF00990">
    <property type="entry name" value="GGDEF"/>
    <property type="match status" value="1"/>
</dbReference>
<name>A0A1N6WKR0_9GAMM</name>
<evidence type="ECO:0000313" key="7">
    <source>
        <dbReference type="Proteomes" id="UP000186895"/>
    </source>
</evidence>
<dbReference type="Pfam" id="PF20975">
    <property type="entry name" value="DGCcoil"/>
    <property type="match status" value="1"/>
</dbReference>
<dbReference type="PANTHER" id="PTHR45138:SF9">
    <property type="entry name" value="DIGUANYLATE CYCLASE DGCM-RELATED"/>
    <property type="match status" value="1"/>
</dbReference>
<dbReference type="CDD" id="cd01949">
    <property type="entry name" value="GGDEF"/>
    <property type="match status" value="1"/>
</dbReference>
<evidence type="ECO:0000256" key="2">
    <source>
        <dbReference type="ARBA" id="ARBA00012528"/>
    </source>
</evidence>
<dbReference type="EMBL" id="FTMN01000011">
    <property type="protein sequence ID" value="SIQ90618.1"/>
    <property type="molecule type" value="Genomic_DNA"/>
</dbReference>
<dbReference type="SMART" id="SM00267">
    <property type="entry name" value="GGDEF"/>
    <property type="match status" value="1"/>
</dbReference>
<dbReference type="GO" id="GO:0043709">
    <property type="term" value="P:cell adhesion involved in single-species biofilm formation"/>
    <property type="evidence" value="ECO:0007669"/>
    <property type="project" value="TreeGrafter"/>
</dbReference>
<dbReference type="GO" id="GO:1902201">
    <property type="term" value="P:negative regulation of bacterial-type flagellum-dependent cell motility"/>
    <property type="evidence" value="ECO:0007669"/>
    <property type="project" value="TreeGrafter"/>
</dbReference>